<name>A0A4R3KJH3_9BACI</name>
<dbReference type="RefSeq" id="WP_132767744.1">
    <property type="nucleotide sequence ID" value="NZ_SMAB01000005.1"/>
</dbReference>
<evidence type="ECO:0000256" key="6">
    <source>
        <dbReference type="ARBA" id="ARBA00023143"/>
    </source>
</evidence>
<evidence type="ECO:0000313" key="12">
    <source>
        <dbReference type="EMBL" id="TCS83321.1"/>
    </source>
</evidence>
<evidence type="ECO:0000256" key="8">
    <source>
        <dbReference type="SAM" id="Coils"/>
    </source>
</evidence>
<keyword evidence="12" id="KW-0282">Flagellum</keyword>
<accession>A0A4R3KJH3</accession>
<dbReference type="OrthoDB" id="9802553at2"/>
<dbReference type="AlphaFoldDB" id="A0A4R3KJH3"/>
<comment type="subcellular location">
    <subcellularLocation>
        <location evidence="1 7">Bacterial flagellum</location>
    </subcellularLocation>
    <subcellularLocation>
        <location evidence="2 7">Secreted</location>
    </subcellularLocation>
</comment>
<reference evidence="12 13" key="1">
    <citation type="submission" date="2019-03" db="EMBL/GenBank/DDBJ databases">
        <title>Genomic Encyclopedia of Type Strains, Phase IV (KMG-IV): sequencing the most valuable type-strain genomes for metagenomic binning, comparative biology and taxonomic classification.</title>
        <authorList>
            <person name="Goeker M."/>
        </authorList>
    </citation>
    <scope>NUCLEOTIDE SEQUENCE [LARGE SCALE GENOMIC DNA]</scope>
    <source>
        <strain evidence="12 13">DSM 23802</strain>
    </source>
</reference>
<organism evidence="12 13">
    <name type="scientific">Tepidibacillus fermentans</name>
    <dbReference type="NCBI Taxonomy" id="1281767"/>
    <lineage>
        <taxon>Bacteria</taxon>
        <taxon>Bacillati</taxon>
        <taxon>Bacillota</taxon>
        <taxon>Bacilli</taxon>
        <taxon>Bacillales</taxon>
        <taxon>Bacillaceae</taxon>
        <taxon>Tepidibacillus</taxon>
    </lineage>
</organism>
<keyword evidence="12" id="KW-0969">Cilium</keyword>
<keyword evidence="6 7" id="KW-0975">Bacterial flagellum</keyword>
<keyword evidence="8" id="KW-0175">Coiled coil</keyword>
<evidence type="ECO:0000256" key="2">
    <source>
        <dbReference type="ARBA" id="ARBA00004613"/>
    </source>
</evidence>
<dbReference type="NCBIfam" id="TIGR02492">
    <property type="entry name" value="flgK_ends"/>
    <property type="match status" value="1"/>
</dbReference>
<keyword evidence="5 7" id="KW-0964">Secreted</keyword>
<dbReference type="PANTHER" id="PTHR30033">
    <property type="entry name" value="FLAGELLAR HOOK-ASSOCIATED PROTEIN 1"/>
    <property type="match status" value="1"/>
</dbReference>
<dbReference type="GO" id="GO:0005198">
    <property type="term" value="F:structural molecule activity"/>
    <property type="evidence" value="ECO:0007669"/>
    <property type="project" value="UniProtKB-UniRule"/>
</dbReference>
<dbReference type="PANTHER" id="PTHR30033:SF1">
    <property type="entry name" value="FLAGELLAR HOOK-ASSOCIATED PROTEIN 1"/>
    <property type="match status" value="1"/>
</dbReference>
<dbReference type="PRINTS" id="PR01005">
    <property type="entry name" value="FLGHOOKAP1"/>
</dbReference>
<evidence type="ECO:0000313" key="13">
    <source>
        <dbReference type="Proteomes" id="UP000295788"/>
    </source>
</evidence>
<dbReference type="InterPro" id="IPR001444">
    <property type="entry name" value="Flag_bb_rod_N"/>
</dbReference>
<evidence type="ECO:0000259" key="9">
    <source>
        <dbReference type="Pfam" id="PF00460"/>
    </source>
</evidence>
<evidence type="ECO:0000256" key="1">
    <source>
        <dbReference type="ARBA" id="ARBA00004365"/>
    </source>
</evidence>
<comment type="similarity">
    <text evidence="3 7">Belongs to the flagella basal body rod proteins family.</text>
</comment>
<proteinExistence type="inferred from homology"/>
<dbReference type="Pfam" id="PF22638">
    <property type="entry name" value="FlgK_D1"/>
    <property type="match status" value="1"/>
</dbReference>
<dbReference type="EMBL" id="SMAB01000005">
    <property type="protein sequence ID" value="TCS83321.1"/>
    <property type="molecule type" value="Genomic_DNA"/>
</dbReference>
<dbReference type="GO" id="GO:0009424">
    <property type="term" value="C:bacterial-type flagellum hook"/>
    <property type="evidence" value="ECO:0007669"/>
    <property type="project" value="UniProtKB-UniRule"/>
</dbReference>
<keyword evidence="13" id="KW-1185">Reference proteome</keyword>
<comment type="caution">
    <text evidence="12">The sequence shown here is derived from an EMBL/GenBank/DDBJ whole genome shotgun (WGS) entry which is preliminary data.</text>
</comment>
<evidence type="ECO:0000256" key="4">
    <source>
        <dbReference type="ARBA" id="ARBA00016244"/>
    </source>
</evidence>
<dbReference type="GO" id="GO:0044780">
    <property type="term" value="P:bacterial-type flagellum assembly"/>
    <property type="evidence" value="ECO:0007669"/>
    <property type="project" value="InterPro"/>
</dbReference>
<evidence type="ECO:0000259" key="11">
    <source>
        <dbReference type="Pfam" id="PF22638"/>
    </source>
</evidence>
<dbReference type="InterPro" id="IPR053927">
    <property type="entry name" value="FlgK_helical"/>
</dbReference>
<sequence length="549" mass="60616">MRSTFHNLETAKRGLFAAQTAIQTTGHNIANANTKGYTRQAVDFVASKPMEALAWTRSTSPGQLGTGVDYSNIRRLRDSYLDGQFRNQNQNFGDWEVRQSTFEKLEAIINEPSDYGIRTVIDHFWNAWQDLAGQPDNLTARSVVIERAAAMTDALNDVAQKLEDLKSDLVESLKVKLGSGSIDVNGKLQIENIGDVNTLLTQIAKLNEQIYQVEAQGDHANDLRDQRDLLTDQLSKLIDITVKDEKDNSGYTITLSNGTQLVKANHANQVYMDSSNPSALKGFLYDPETKTITDLTPNTQTLKDVFSSGEVHGYLQSIEEVEKIQSQLDDLVNGLVSGNIDLTLVSGTQLPPNMANLLGLDATNYDSSTQTVTKDVAVKVPGINGLHQMGYDLNSNPGIEFFTKKDNTKPMSASNIQVNTAILNDVTKIATSNRLENGVVLKGNNQIALWIADMRYTKIEGIGSSDEYFRSMVGNLGVRSQEAVRQYKSQKVLVEQVDHRRQAVSGVSLDEEMADLIKYQHAYNASARMITAIDEMLDKVINGMGIVGR</sequence>
<dbReference type="Pfam" id="PF00460">
    <property type="entry name" value="Flg_bb_rod"/>
    <property type="match status" value="1"/>
</dbReference>
<keyword evidence="12" id="KW-0966">Cell projection</keyword>
<feature type="domain" description="Flagellar basal body rod protein N-terminal" evidence="9">
    <location>
        <begin position="8"/>
        <end position="38"/>
    </location>
</feature>
<evidence type="ECO:0000256" key="3">
    <source>
        <dbReference type="ARBA" id="ARBA00009677"/>
    </source>
</evidence>
<dbReference type="Proteomes" id="UP000295788">
    <property type="component" value="Unassembled WGS sequence"/>
</dbReference>
<dbReference type="InterPro" id="IPR002371">
    <property type="entry name" value="FlgK"/>
</dbReference>
<feature type="domain" description="Flagellar hook-associated protein FlgK helical" evidence="11">
    <location>
        <begin position="103"/>
        <end position="336"/>
    </location>
</feature>
<dbReference type="InterPro" id="IPR010930">
    <property type="entry name" value="Flg_bb/hook_C_dom"/>
</dbReference>
<feature type="coiled-coil region" evidence="8">
    <location>
        <begin position="196"/>
        <end position="240"/>
    </location>
</feature>
<feature type="domain" description="Flagellar basal-body/hook protein C-terminal" evidence="10">
    <location>
        <begin position="504"/>
        <end position="542"/>
    </location>
</feature>
<evidence type="ECO:0000256" key="7">
    <source>
        <dbReference type="RuleBase" id="RU362065"/>
    </source>
</evidence>
<dbReference type="Pfam" id="PF06429">
    <property type="entry name" value="Flg_bbr_C"/>
    <property type="match status" value="1"/>
</dbReference>
<gene>
    <name evidence="7" type="primary">flgK</name>
    <name evidence="12" type="ORF">EDD72_10561</name>
</gene>
<evidence type="ECO:0000259" key="10">
    <source>
        <dbReference type="Pfam" id="PF06429"/>
    </source>
</evidence>
<dbReference type="GO" id="GO:0005576">
    <property type="term" value="C:extracellular region"/>
    <property type="evidence" value="ECO:0007669"/>
    <property type="project" value="UniProtKB-SubCell"/>
</dbReference>
<protein>
    <recommendedName>
        <fullName evidence="4 7">Flagellar hook-associated protein 1</fullName>
        <shortName evidence="7">HAP1</shortName>
    </recommendedName>
</protein>
<dbReference type="SUPFAM" id="SSF64518">
    <property type="entry name" value="Phase 1 flagellin"/>
    <property type="match status" value="1"/>
</dbReference>
<evidence type="ECO:0000256" key="5">
    <source>
        <dbReference type="ARBA" id="ARBA00022525"/>
    </source>
</evidence>